<evidence type="ECO:0000313" key="8">
    <source>
        <dbReference type="Proteomes" id="UP000465601"/>
    </source>
</evidence>
<feature type="transmembrane region" description="Helical" evidence="5">
    <location>
        <begin position="147"/>
        <end position="172"/>
    </location>
</feature>
<feature type="domain" description="Cation/H+ exchanger transmembrane" evidence="6">
    <location>
        <begin position="10"/>
        <end position="371"/>
    </location>
</feature>
<dbReference type="GO" id="GO:0016020">
    <property type="term" value="C:membrane"/>
    <property type="evidence" value="ECO:0007669"/>
    <property type="project" value="UniProtKB-SubCell"/>
</dbReference>
<comment type="subcellular location">
    <subcellularLocation>
        <location evidence="1">Membrane</location>
        <topology evidence="1">Multi-pass membrane protein</topology>
    </subcellularLocation>
</comment>
<feature type="transmembrane region" description="Helical" evidence="5">
    <location>
        <begin position="86"/>
        <end position="109"/>
    </location>
</feature>
<evidence type="ECO:0000256" key="5">
    <source>
        <dbReference type="SAM" id="Phobius"/>
    </source>
</evidence>
<evidence type="ECO:0000259" key="6">
    <source>
        <dbReference type="Pfam" id="PF00999"/>
    </source>
</evidence>
<organism evidence="7 8">
    <name type="scientific">Alkaliphilus serpentinus</name>
    <dbReference type="NCBI Taxonomy" id="1482731"/>
    <lineage>
        <taxon>Bacteria</taxon>
        <taxon>Bacillati</taxon>
        <taxon>Bacillota</taxon>
        <taxon>Clostridia</taxon>
        <taxon>Peptostreptococcales</taxon>
        <taxon>Natronincolaceae</taxon>
        <taxon>Alkaliphilus</taxon>
    </lineage>
</organism>
<dbReference type="OrthoDB" id="9778229at2"/>
<protein>
    <submittedName>
        <fullName evidence="7">Cation:proton antiporter</fullName>
    </submittedName>
</protein>
<feature type="transmembrane region" description="Helical" evidence="5">
    <location>
        <begin position="222"/>
        <end position="253"/>
    </location>
</feature>
<dbReference type="GO" id="GO:0015297">
    <property type="term" value="F:antiporter activity"/>
    <property type="evidence" value="ECO:0007669"/>
    <property type="project" value="InterPro"/>
</dbReference>
<gene>
    <name evidence="7" type="ORF">F8153_08235</name>
</gene>
<dbReference type="PANTHER" id="PTHR43021">
    <property type="entry name" value="NA(+)/H(+) ANTIPORTER-RELATED"/>
    <property type="match status" value="1"/>
</dbReference>
<accession>A0A833HNZ1</accession>
<keyword evidence="8" id="KW-1185">Reference proteome</keyword>
<keyword evidence="3 5" id="KW-1133">Transmembrane helix</keyword>
<evidence type="ECO:0000313" key="7">
    <source>
        <dbReference type="EMBL" id="KAB3530067.1"/>
    </source>
</evidence>
<dbReference type="AlphaFoldDB" id="A0A833HNZ1"/>
<feature type="transmembrane region" description="Helical" evidence="5">
    <location>
        <begin position="52"/>
        <end position="74"/>
    </location>
</feature>
<dbReference type="Pfam" id="PF00999">
    <property type="entry name" value="Na_H_Exchanger"/>
    <property type="match status" value="1"/>
</dbReference>
<feature type="transmembrane region" description="Helical" evidence="5">
    <location>
        <begin position="115"/>
        <end position="135"/>
    </location>
</feature>
<feature type="transmembrane region" description="Helical" evidence="5">
    <location>
        <begin position="358"/>
        <end position="381"/>
    </location>
</feature>
<dbReference type="PANTHER" id="PTHR43021:SF2">
    <property type="entry name" value="CATION_H+ EXCHANGER DOMAIN-CONTAINING PROTEIN"/>
    <property type="match status" value="1"/>
</dbReference>
<evidence type="ECO:0000256" key="1">
    <source>
        <dbReference type="ARBA" id="ARBA00004141"/>
    </source>
</evidence>
<keyword evidence="4 5" id="KW-0472">Membrane</keyword>
<feature type="transmembrane region" description="Helical" evidence="5">
    <location>
        <begin position="192"/>
        <end position="210"/>
    </location>
</feature>
<keyword evidence="2 5" id="KW-0812">Transmembrane</keyword>
<feature type="transmembrane region" description="Helical" evidence="5">
    <location>
        <begin position="324"/>
        <end position="346"/>
    </location>
</feature>
<dbReference type="InterPro" id="IPR006153">
    <property type="entry name" value="Cation/H_exchanger_TM"/>
</dbReference>
<dbReference type="Proteomes" id="UP000465601">
    <property type="component" value="Unassembled WGS sequence"/>
</dbReference>
<evidence type="ECO:0000256" key="2">
    <source>
        <dbReference type="ARBA" id="ARBA00022692"/>
    </source>
</evidence>
<comment type="caution">
    <text evidence="7">The sequence shown here is derived from an EMBL/GenBank/DDBJ whole genome shotgun (WGS) entry which is preliminary data.</text>
</comment>
<name>A0A833HNZ1_9FIRM</name>
<dbReference type="InterPro" id="IPR038770">
    <property type="entry name" value="Na+/solute_symporter_sf"/>
</dbReference>
<evidence type="ECO:0000256" key="4">
    <source>
        <dbReference type="ARBA" id="ARBA00023136"/>
    </source>
</evidence>
<proteinExistence type="predicted"/>
<dbReference type="EMBL" id="WBZB01000024">
    <property type="protein sequence ID" value="KAB3530067.1"/>
    <property type="molecule type" value="Genomic_DNA"/>
</dbReference>
<dbReference type="GO" id="GO:1902600">
    <property type="term" value="P:proton transmembrane transport"/>
    <property type="evidence" value="ECO:0007669"/>
    <property type="project" value="InterPro"/>
</dbReference>
<sequence length="402" mass="42099">MDILIKISVVLLVGILGGRLAKLLKLPNVTGYLIGGLLIGPSFLKVINDGDISNFSIVSEVALAAIAFSIGSEFYYKDLVKVGKKIFIVTFFQAFLTIIAVFSTSYFLLNQSFQLSILLGAIAAATAPAATTMVIKQYNANGPLTKTILPVVAIDDAICVMSFGIAMAVVKITTGSTNASLLQMLIHPVAEIFGSLIVGVIIGAILVFLANKAKKQDELQTIVIALVIAGAGLANTLHLSPILLCMSIGATITNLMQNPRRAFEGLNYFTPPVYLFFFTLAGAGLHLTVLSKLGYIGLGYVLARAAGKIIGSAIGAKVVDYPDVIVKYLGLGLLPQAGVAIGLAIVVKQQLPDIGGTLSTIVLGGVFVYELIGPVAAKIAIERAGEIPSSKKTVIPKPAKSV</sequence>
<evidence type="ECO:0000256" key="3">
    <source>
        <dbReference type="ARBA" id="ARBA00022989"/>
    </source>
</evidence>
<dbReference type="Gene3D" id="1.20.1530.20">
    <property type="match status" value="1"/>
</dbReference>
<reference evidence="7 8" key="1">
    <citation type="submission" date="2019-10" db="EMBL/GenBank/DDBJ databases">
        <title>Alkaliphilus serpentinus sp. nov. and Alkaliphilus pronyensis sp. nov., two novel anaerobic alkaliphilic species isolated from the serpentinized-hosted hydrothermal field of the Prony Bay (New Caledonia).</title>
        <authorList>
            <person name="Postec A."/>
        </authorList>
    </citation>
    <scope>NUCLEOTIDE SEQUENCE [LARGE SCALE GENOMIC DNA]</scope>
    <source>
        <strain evidence="7 8">LacT</strain>
    </source>
</reference>
<dbReference type="RefSeq" id="WP_151865874.1">
    <property type="nucleotide sequence ID" value="NZ_WBZB01000024.1"/>
</dbReference>
<feature type="transmembrane region" description="Helical" evidence="5">
    <location>
        <begin position="273"/>
        <end position="303"/>
    </location>
</feature>